<dbReference type="Proteomes" id="UP000595437">
    <property type="component" value="Chromosome 7"/>
</dbReference>
<dbReference type="AlphaFoldDB" id="A0A7T8K830"/>
<evidence type="ECO:0000256" key="1">
    <source>
        <dbReference type="SAM" id="Coils"/>
    </source>
</evidence>
<gene>
    <name evidence="2" type="ORF">FKW44_011374</name>
</gene>
<dbReference type="OrthoDB" id="1933455at2759"/>
<keyword evidence="3" id="KW-1185">Reference proteome</keyword>
<protein>
    <submittedName>
        <fullName evidence="2">Uncharacterized protein</fullName>
    </submittedName>
</protein>
<name>A0A7T8K830_CALRO</name>
<feature type="non-terminal residue" evidence="2">
    <location>
        <position position="98"/>
    </location>
</feature>
<proteinExistence type="predicted"/>
<accession>A0A7T8K830</accession>
<feature type="coiled-coil region" evidence="1">
    <location>
        <begin position="40"/>
        <end position="67"/>
    </location>
</feature>
<organism evidence="2 3">
    <name type="scientific">Caligus rogercresseyi</name>
    <name type="common">Sea louse</name>
    <dbReference type="NCBI Taxonomy" id="217165"/>
    <lineage>
        <taxon>Eukaryota</taxon>
        <taxon>Metazoa</taxon>
        <taxon>Ecdysozoa</taxon>
        <taxon>Arthropoda</taxon>
        <taxon>Crustacea</taxon>
        <taxon>Multicrustacea</taxon>
        <taxon>Hexanauplia</taxon>
        <taxon>Copepoda</taxon>
        <taxon>Siphonostomatoida</taxon>
        <taxon>Caligidae</taxon>
        <taxon>Caligus</taxon>
    </lineage>
</organism>
<sequence length="98" mass="11021">MADIKNLEHPTLKVPYEILNKRFRSTQKVLDREVDLSTTASSAMETLTFLEEKLQSLKAKSSEASVEELSAAQNTLKRVEHLTEGCSNGENPSDVWKK</sequence>
<reference evidence="3" key="1">
    <citation type="submission" date="2021-01" db="EMBL/GenBank/DDBJ databases">
        <title>Caligus Genome Assembly.</title>
        <authorList>
            <person name="Gallardo-Escarate C."/>
        </authorList>
    </citation>
    <scope>NUCLEOTIDE SEQUENCE [LARGE SCALE GENOMIC DNA]</scope>
</reference>
<dbReference type="EMBL" id="CP045896">
    <property type="protein sequence ID" value="QQP50382.1"/>
    <property type="molecule type" value="Genomic_DNA"/>
</dbReference>
<keyword evidence="1" id="KW-0175">Coiled coil</keyword>
<evidence type="ECO:0000313" key="2">
    <source>
        <dbReference type="EMBL" id="QQP50382.1"/>
    </source>
</evidence>
<evidence type="ECO:0000313" key="3">
    <source>
        <dbReference type="Proteomes" id="UP000595437"/>
    </source>
</evidence>